<reference evidence="1" key="2">
    <citation type="journal article" date="2019" name="Gigascience">
        <title>High-quality Schistosoma haematobium genome achieved by single-molecule and long-range sequencing.</title>
        <authorList>
            <person name="Stroehlein A.J."/>
            <person name="Korhonen P.K."/>
            <person name="Chong T.M."/>
            <person name="Lim Y.L."/>
            <person name="Chan K.G."/>
            <person name="Webster B."/>
            <person name="Rollinson D."/>
            <person name="Brindley P.J."/>
            <person name="Gasser R.B."/>
            <person name="Young N.D."/>
        </authorList>
    </citation>
    <scope>NUCLEOTIDE SEQUENCE</scope>
</reference>
<reference evidence="1" key="3">
    <citation type="submission" date="2021-06" db="EMBL/GenBank/DDBJ databases">
        <title>Chromosome-level genome assembly for S. haematobium.</title>
        <authorList>
            <person name="Stroehlein A.J."/>
        </authorList>
    </citation>
    <scope>NUCLEOTIDE SEQUENCE</scope>
</reference>
<accession>A0A922IIS1</accession>
<dbReference type="GeneID" id="24593191"/>
<dbReference type="PANTHER" id="PTHR16797:SF4">
    <property type="entry name" value="40-KDA HUNTINGTIN-ASSOCIATED PROTEIN"/>
    <property type="match status" value="1"/>
</dbReference>
<dbReference type="EMBL" id="AMPZ03000008">
    <property type="protein sequence ID" value="KAH9579563.1"/>
    <property type="molecule type" value="Genomic_DNA"/>
</dbReference>
<dbReference type="PANTHER" id="PTHR16797">
    <property type="entry name" value="FACTOR VIII-ASSOCIATED GENE 1"/>
    <property type="match status" value="1"/>
</dbReference>
<name>A0A922IIS1_SCHHA</name>
<reference evidence="1" key="4">
    <citation type="journal article" date="2022" name="PLoS Pathog.">
        <title>Chromosome-level genome of Schistosoma haematobium underpins genome-wide explorations of molecular variation.</title>
        <authorList>
            <person name="Stroehlein A.J."/>
            <person name="Korhonen P.K."/>
            <person name="Lee V.V."/>
            <person name="Ralph S.A."/>
            <person name="Mentink-Kane M."/>
            <person name="You H."/>
            <person name="McManus D.P."/>
            <person name="Tchuente L.T."/>
            <person name="Stothard J.R."/>
            <person name="Kaur P."/>
            <person name="Dudchenko O."/>
            <person name="Aiden E.L."/>
            <person name="Yang B."/>
            <person name="Yang H."/>
            <person name="Emery A.M."/>
            <person name="Webster B.L."/>
            <person name="Brindley P.J."/>
            <person name="Rollinson D."/>
            <person name="Chang B.C.H."/>
            <person name="Gasser R.B."/>
            <person name="Young N.D."/>
        </authorList>
    </citation>
    <scope>NUCLEOTIDE SEQUENCE</scope>
</reference>
<organism evidence="1 2">
    <name type="scientific">Schistosoma haematobium</name>
    <name type="common">Blood fluke</name>
    <dbReference type="NCBI Taxonomy" id="6185"/>
    <lineage>
        <taxon>Eukaryota</taxon>
        <taxon>Metazoa</taxon>
        <taxon>Spiralia</taxon>
        <taxon>Lophotrochozoa</taxon>
        <taxon>Platyhelminthes</taxon>
        <taxon>Trematoda</taxon>
        <taxon>Digenea</taxon>
        <taxon>Strigeidida</taxon>
        <taxon>Schistosomatoidea</taxon>
        <taxon>Schistosomatidae</taxon>
        <taxon>Schistosoma</taxon>
    </lineage>
</organism>
<dbReference type="GO" id="GO:0005769">
    <property type="term" value="C:early endosome"/>
    <property type="evidence" value="ECO:0007669"/>
    <property type="project" value="TreeGrafter"/>
</dbReference>
<evidence type="ECO:0000313" key="1">
    <source>
        <dbReference type="EMBL" id="KAH9579563.1"/>
    </source>
</evidence>
<reference evidence="1" key="1">
    <citation type="journal article" date="2012" name="Nat. Genet.">
        <title>Whole-genome sequence of Schistosoma haematobium.</title>
        <authorList>
            <person name="Young N.D."/>
            <person name="Jex A.R."/>
            <person name="Li B."/>
            <person name="Liu S."/>
            <person name="Yang L."/>
            <person name="Xiong Z."/>
            <person name="Li Y."/>
            <person name="Cantacessi C."/>
            <person name="Hall R.S."/>
            <person name="Xu X."/>
            <person name="Chen F."/>
            <person name="Wu X."/>
            <person name="Zerlotini A."/>
            <person name="Oliveira G."/>
            <person name="Hofmann A."/>
            <person name="Zhang G."/>
            <person name="Fang X."/>
            <person name="Kang Y."/>
            <person name="Campbell B.E."/>
            <person name="Loukas A."/>
            <person name="Ranganathan S."/>
            <person name="Rollinson D."/>
            <person name="Rinaldi G."/>
            <person name="Brindley P.J."/>
            <person name="Yang H."/>
            <person name="Wang J."/>
            <person name="Wang J."/>
            <person name="Gasser R.B."/>
        </authorList>
    </citation>
    <scope>NUCLEOTIDE SEQUENCE</scope>
</reference>
<keyword evidence="2" id="KW-1185">Reference proteome</keyword>
<dbReference type="CTD" id="24593191"/>
<dbReference type="OrthoDB" id="10249246at2759"/>
<comment type="caution">
    <text evidence="1">The sequence shown here is derived from an EMBL/GenBank/DDBJ whole genome shotgun (WGS) entry which is preliminary data.</text>
</comment>
<dbReference type="AlphaFoldDB" id="A0A922IIS1"/>
<proteinExistence type="predicted"/>
<dbReference type="RefSeq" id="XP_051064507.1">
    <property type="nucleotide sequence ID" value="XM_051218072.1"/>
</dbReference>
<dbReference type="KEGG" id="shx:MS3_00009671"/>
<gene>
    <name evidence="1" type="primary">F8A2_1</name>
    <name evidence="1" type="ORF">MS3_00009671</name>
</gene>
<sequence>MDPSLNYPQIYKALSIDVKKKLSEINKCDEQATDYASVAKSLAVQECHELAAVFLLGKAKCEFAAKNLTSEASTLFTAAKYFIQADDKLVCTNSINYEDNLNCAILCLLRAARIYELNELFTLATNVYIYLVDTLMRRYKFHQSIPYIKRSIEIVSKDILLSLELYKRLSYCQLYIHDWPGALYTFICIQNLTKKELTLNSFDLYIQYWSISEIFRVLLILLCMPSYRLHNLDSSDYSLKQYDIIVTDEKVEDLFKLSTLNSVYMDNNLFILLQSFVLAHQSKDILELESLSVMLQSFVNLEQRELISLILREIIVVTS</sequence>
<dbReference type="GO" id="GO:0099518">
    <property type="term" value="P:vesicle cytoskeletal trafficking"/>
    <property type="evidence" value="ECO:0007669"/>
    <property type="project" value="TreeGrafter"/>
</dbReference>
<evidence type="ECO:0000313" key="2">
    <source>
        <dbReference type="Proteomes" id="UP000471633"/>
    </source>
</evidence>
<dbReference type="InterPro" id="IPR011990">
    <property type="entry name" value="TPR-like_helical_dom_sf"/>
</dbReference>
<dbReference type="Proteomes" id="UP000471633">
    <property type="component" value="Unassembled WGS sequence"/>
</dbReference>
<dbReference type="InterPro" id="IPR039494">
    <property type="entry name" value="F8A"/>
</dbReference>
<dbReference type="SUPFAM" id="SSF48452">
    <property type="entry name" value="TPR-like"/>
    <property type="match status" value="1"/>
</dbReference>
<protein>
    <submittedName>
        <fullName evidence="1">Coagulation factor VIII-associated 2</fullName>
    </submittedName>
</protein>